<accession>A0A2P4YA97</accession>
<dbReference type="EMBL" id="NCKW01004538">
    <property type="protein sequence ID" value="POM74728.1"/>
    <property type="molecule type" value="Genomic_DNA"/>
</dbReference>
<feature type="non-terminal residue" evidence="2">
    <location>
        <position position="85"/>
    </location>
</feature>
<keyword evidence="3" id="KW-1185">Reference proteome</keyword>
<reference evidence="2 3" key="1">
    <citation type="journal article" date="2017" name="Genome Biol. Evol.">
        <title>Phytophthora megakarya and P. palmivora, closely related causal agents of cacao black pod rot, underwent increases in genome sizes and gene numbers by different mechanisms.</title>
        <authorList>
            <person name="Ali S.S."/>
            <person name="Shao J."/>
            <person name="Lary D.J."/>
            <person name="Kronmiller B."/>
            <person name="Shen D."/>
            <person name="Strem M.D."/>
            <person name="Amoako-Attah I."/>
            <person name="Akrofi A.Y."/>
            <person name="Begoude B.A."/>
            <person name="Ten Hoopen G.M."/>
            <person name="Coulibaly K."/>
            <person name="Kebe B.I."/>
            <person name="Melnick R.L."/>
            <person name="Guiltinan M.J."/>
            <person name="Tyler B.M."/>
            <person name="Meinhardt L.W."/>
            <person name="Bailey B.A."/>
        </authorList>
    </citation>
    <scope>NUCLEOTIDE SEQUENCE [LARGE SCALE GENOMIC DNA]</scope>
    <source>
        <strain evidence="3">sbr112.9</strain>
    </source>
</reference>
<sequence>MPMDATADGSRSVQFEEESHARDEEESDDENEYKEKAELGYVKTTAKLLDEVGELSLQVDLMGVSSPVEPNLAAELGEYADYDVQ</sequence>
<name>A0A2P4YA97_9STRA</name>
<organism evidence="2 3">
    <name type="scientific">Phytophthora palmivora</name>
    <dbReference type="NCBI Taxonomy" id="4796"/>
    <lineage>
        <taxon>Eukaryota</taxon>
        <taxon>Sar</taxon>
        <taxon>Stramenopiles</taxon>
        <taxon>Oomycota</taxon>
        <taxon>Peronosporomycetes</taxon>
        <taxon>Peronosporales</taxon>
        <taxon>Peronosporaceae</taxon>
        <taxon>Phytophthora</taxon>
    </lineage>
</organism>
<protein>
    <submittedName>
        <fullName evidence="2">Uncharacterized protein</fullName>
    </submittedName>
</protein>
<gene>
    <name evidence="2" type="ORF">PHPALM_8270</name>
</gene>
<dbReference type="Proteomes" id="UP000237271">
    <property type="component" value="Unassembled WGS sequence"/>
</dbReference>
<comment type="caution">
    <text evidence="2">The sequence shown here is derived from an EMBL/GenBank/DDBJ whole genome shotgun (WGS) entry which is preliminary data.</text>
</comment>
<evidence type="ECO:0000313" key="3">
    <source>
        <dbReference type="Proteomes" id="UP000237271"/>
    </source>
</evidence>
<dbReference type="AlphaFoldDB" id="A0A2P4YA97"/>
<evidence type="ECO:0000256" key="1">
    <source>
        <dbReference type="SAM" id="MobiDB-lite"/>
    </source>
</evidence>
<evidence type="ECO:0000313" key="2">
    <source>
        <dbReference type="EMBL" id="POM74728.1"/>
    </source>
</evidence>
<proteinExistence type="predicted"/>
<feature type="region of interest" description="Disordered" evidence="1">
    <location>
        <begin position="1"/>
        <end position="35"/>
    </location>
</feature>